<name>A0A7I8WDV9_9ANNE</name>
<proteinExistence type="predicted"/>
<sequence length="501" mass="53888">MSHCSFAVEFNGVCICGRCSPDSLGKHYLKHPVTVGCMEITDIPDCNEYTLKLAEGEYISVCKECSNGKIVSKDGQSCLSCGQCDNGIHKLNSEGDICECTCLNKDVLNPNSNGCLDCSLAQIPECKTFEFFDGGCLCVECLPPYERTSYIQCINCQNEITCTGGTAVLNSGNECECTCSNNTLLNSNSNGCVICSLDQIPNCKIFKLVNDVCTCSECLANYQPQGKTQCIINTNGGGEAIANCKEYNSPTGSTTASECIECNSGWALEPASPSSASKCHQCQTGCKSCTLDVTSSPSTVNKCTECSSRYALNNAGTCIQCPYNCGECRVDPENQNNAICLSLGCSSGALKDSDFSCDSCSIANCEICVQQIIGIFKCLKCNRGYYKDNSGNCLACVANCPVCLNDQYCISDGCKECFIRHRTEGTCLPCPGDGVARYSYQTPSSNVLIPQICKIGYRINKSTNPGFCERCDPNCKKCSVNGIAKCDDQQCNSGYFYDPIE</sequence>
<dbReference type="OrthoDB" id="27819at2759"/>
<keyword evidence="2" id="KW-1185">Reference proteome</keyword>
<protein>
    <submittedName>
        <fullName evidence="1">DgyrCDS14408</fullName>
    </submittedName>
</protein>
<evidence type="ECO:0000313" key="1">
    <source>
        <dbReference type="EMBL" id="CAD5126240.1"/>
    </source>
</evidence>
<dbReference type="Proteomes" id="UP000549394">
    <property type="component" value="Unassembled WGS sequence"/>
</dbReference>
<comment type="caution">
    <text evidence="1">The sequence shown here is derived from an EMBL/GenBank/DDBJ whole genome shotgun (WGS) entry which is preliminary data.</text>
</comment>
<dbReference type="SUPFAM" id="SSF57184">
    <property type="entry name" value="Growth factor receptor domain"/>
    <property type="match status" value="1"/>
</dbReference>
<accession>A0A7I8WDV9</accession>
<evidence type="ECO:0000313" key="2">
    <source>
        <dbReference type="Proteomes" id="UP000549394"/>
    </source>
</evidence>
<reference evidence="1 2" key="1">
    <citation type="submission" date="2020-08" db="EMBL/GenBank/DDBJ databases">
        <authorList>
            <person name="Hejnol A."/>
        </authorList>
    </citation>
    <scope>NUCLEOTIDE SEQUENCE [LARGE SCALE GENOMIC DNA]</scope>
</reference>
<gene>
    <name evidence="1" type="ORF">DGYR_LOCUS13493</name>
</gene>
<organism evidence="1 2">
    <name type="scientific">Dimorphilus gyrociliatus</name>
    <dbReference type="NCBI Taxonomy" id="2664684"/>
    <lineage>
        <taxon>Eukaryota</taxon>
        <taxon>Metazoa</taxon>
        <taxon>Spiralia</taxon>
        <taxon>Lophotrochozoa</taxon>
        <taxon>Annelida</taxon>
        <taxon>Polychaeta</taxon>
        <taxon>Polychaeta incertae sedis</taxon>
        <taxon>Dinophilidae</taxon>
        <taxon>Dimorphilus</taxon>
    </lineage>
</organism>
<dbReference type="InterPro" id="IPR009030">
    <property type="entry name" value="Growth_fac_rcpt_cys_sf"/>
</dbReference>
<dbReference type="AlphaFoldDB" id="A0A7I8WDV9"/>
<dbReference type="EMBL" id="CAJFCJ010000036">
    <property type="protein sequence ID" value="CAD5126240.1"/>
    <property type="molecule type" value="Genomic_DNA"/>
</dbReference>